<dbReference type="InterPro" id="IPR040976">
    <property type="entry name" value="Pkinase_fungal"/>
</dbReference>
<dbReference type="InterPro" id="IPR018228">
    <property type="entry name" value="DNase_TatD-rel_CS"/>
</dbReference>
<evidence type="ECO:0000313" key="3">
    <source>
        <dbReference type="EMBL" id="KAF9475139.1"/>
    </source>
</evidence>
<proteinExistence type="predicted"/>
<reference evidence="3" key="1">
    <citation type="submission" date="2020-11" db="EMBL/GenBank/DDBJ databases">
        <authorList>
            <consortium name="DOE Joint Genome Institute"/>
            <person name="Ahrendt S."/>
            <person name="Riley R."/>
            <person name="Andreopoulos W."/>
            <person name="Labutti K."/>
            <person name="Pangilinan J."/>
            <person name="Ruiz-Duenas F.J."/>
            <person name="Barrasa J.M."/>
            <person name="Sanchez-Garcia M."/>
            <person name="Camarero S."/>
            <person name="Miyauchi S."/>
            <person name="Serrano A."/>
            <person name="Linde D."/>
            <person name="Babiker R."/>
            <person name="Drula E."/>
            <person name="Ayuso-Fernandez I."/>
            <person name="Pacheco R."/>
            <person name="Padilla G."/>
            <person name="Ferreira P."/>
            <person name="Barriuso J."/>
            <person name="Kellner H."/>
            <person name="Castanera R."/>
            <person name="Alfaro M."/>
            <person name="Ramirez L."/>
            <person name="Pisabarro A.G."/>
            <person name="Kuo A."/>
            <person name="Tritt A."/>
            <person name="Lipzen A."/>
            <person name="He G."/>
            <person name="Yan M."/>
            <person name="Ng V."/>
            <person name="Cullen D."/>
            <person name="Martin F."/>
            <person name="Rosso M.-N."/>
            <person name="Henrissat B."/>
            <person name="Hibbett D."/>
            <person name="Martinez A.T."/>
            <person name="Grigoriev I.V."/>
        </authorList>
    </citation>
    <scope>NUCLEOTIDE SEQUENCE</scope>
    <source>
        <strain evidence="3">CIRM-BRFM 674</strain>
    </source>
</reference>
<dbReference type="InterPro" id="IPR008266">
    <property type="entry name" value="Tyr_kinase_AS"/>
</dbReference>
<evidence type="ECO:0000313" key="4">
    <source>
        <dbReference type="Proteomes" id="UP000807469"/>
    </source>
</evidence>
<evidence type="ECO:0000256" key="1">
    <source>
        <dbReference type="SAM" id="MobiDB-lite"/>
    </source>
</evidence>
<dbReference type="SUPFAM" id="SSF56112">
    <property type="entry name" value="Protein kinase-like (PK-like)"/>
    <property type="match status" value="1"/>
</dbReference>
<dbReference type="GO" id="GO:0004672">
    <property type="term" value="F:protein kinase activity"/>
    <property type="evidence" value="ECO:0007669"/>
    <property type="project" value="InterPro"/>
</dbReference>
<dbReference type="PROSITE" id="PS00109">
    <property type="entry name" value="PROTEIN_KINASE_TYR"/>
    <property type="match status" value="1"/>
</dbReference>
<name>A0A9P5YV35_9AGAR</name>
<protein>
    <recommendedName>
        <fullName evidence="2">Fungal-type protein kinase domain-containing protein</fullName>
    </recommendedName>
</protein>
<organism evidence="3 4">
    <name type="scientific">Pholiota conissans</name>
    <dbReference type="NCBI Taxonomy" id="109636"/>
    <lineage>
        <taxon>Eukaryota</taxon>
        <taxon>Fungi</taxon>
        <taxon>Dikarya</taxon>
        <taxon>Basidiomycota</taxon>
        <taxon>Agaricomycotina</taxon>
        <taxon>Agaricomycetes</taxon>
        <taxon>Agaricomycetidae</taxon>
        <taxon>Agaricales</taxon>
        <taxon>Agaricineae</taxon>
        <taxon>Strophariaceae</taxon>
        <taxon>Pholiota</taxon>
    </lineage>
</organism>
<comment type="caution">
    <text evidence="3">The sequence shown here is derived from an EMBL/GenBank/DDBJ whole genome shotgun (WGS) entry which is preliminary data.</text>
</comment>
<dbReference type="Pfam" id="PF17667">
    <property type="entry name" value="Pkinase_fungal"/>
    <property type="match status" value="1"/>
</dbReference>
<dbReference type="InterPro" id="IPR011009">
    <property type="entry name" value="Kinase-like_dom_sf"/>
</dbReference>
<dbReference type="Proteomes" id="UP000807469">
    <property type="component" value="Unassembled WGS sequence"/>
</dbReference>
<dbReference type="PROSITE" id="PS01137">
    <property type="entry name" value="TATD_1"/>
    <property type="match status" value="1"/>
</dbReference>
<accession>A0A9P5YV35</accession>
<feature type="domain" description="Fungal-type protein kinase" evidence="2">
    <location>
        <begin position="136"/>
        <end position="206"/>
    </location>
</feature>
<gene>
    <name evidence="3" type="ORF">BDN70DRAFT_898422</name>
</gene>
<dbReference type="AlphaFoldDB" id="A0A9P5YV35"/>
<dbReference type="EMBL" id="MU155346">
    <property type="protein sequence ID" value="KAF9475139.1"/>
    <property type="molecule type" value="Genomic_DNA"/>
</dbReference>
<sequence>MKKSAMYEPFIEAVAAYTPGMKFFDTHKHPDNDAYGYAPDISAYDEDDLPDPTRRTDFSKMSLFLEFKLDLNEDPFEDLPKKIDKENFSFEKETDESKKGLSYDKFLKVMVPDREKSKVENPVLVPLPLKKSQSNSGPYHRAPGKDKEPMLPELVQYRITLLDIGLRVDDYTCPKDAIEGAAHDDSYFKAKVLHRDISAGNILITKNGLGSQSLKGTWQFMSARLLERPQAHQGIEDDRESAFWVILWIAVKHRNNYGVDDDYDSEEVLSVFDSNSYASKNKLEGYTEMGFFLHSIAVVFTGVPQLSSLLEELRRKFLSYYINLPASAADAPAHTSSDNPLRAQGWLVDIMQKYLDKGPWFANDVPVTSNVVLITDNKRAAEAQNSTKQKRARKDT</sequence>
<feature type="region of interest" description="Disordered" evidence="1">
    <location>
        <begin position="128"/>
        <end position="147"/>
    </location>
</feature>
<keyword evidence="4" id="KW-1185">Reference proteome</keyword>
<evidence type="ECO:0000259" key="2">
    <source>
        <dbReference type="Pfam" id="PF17667"/>
    </source>
</evidence>
<dbReference type="OrthoDB" id="2858851at2759"/>